<dbReference type="RefSeq" id="XP_004829037.1">
    <property type="nucleotide sequence ID" value="XM_004828980.1"/>
</dbReference>
<organism evidence="2 3">
    <name type="scientific">Theileria equi strain WA</name>
    <dbReference type="NCBI Taxonomy" id="1537102"/>
    <lineage>
        <taxon>Eukaryota</taxon>
        <taxon>Sar</taxon>
        <taxon>Alveolata</taxon>
        <taxon>Apicomplexa</taxon>
        <taxon>Aconoidasida</taxon>
        <taxon>Piroplasmida</taxon>
        <taxon>Theileriidae</taxon>
        <taxon>Theileria</taxon>
    </lineage>
</organism>
<evidence type="ECO:0000313" key="3">
    <source>
        <dbReference type="Proteomes" id="UP000031512"/>
    </source>
</evidence>
<gene>
    <name evidence="2" type="ORF">BEWA_022190</name>
</gene>
<keyword evidence="3" id="KW-1185">Reference proteome</keyword>
<dbReference type="eggNOG" id="ENOG502RSZ3">
    <property type="taxonomic scope" value="Eukaryota"/>
</dbReference>
<feature type="region of interest" description="Disordered" evidence="1">
    <location>
        <begin position="946"/>
        <end position="1007"/>
    </location>
</feature>
<name>L0AWG4_THEEQ</name>
<dbReference type="EMBL" id="CP001669">
    <property type="protein sequence ID" value="AFZ79371.1"/>
    <property type="molecule type" value="Genomic_DNA"/>
</dbReference>
<dbReference type="GeneID" id="15803696"/>
<evidence type="ECO:0000313" key="2">
    <source>
        <dbReference type="EMBL" id="AFZ79371.1"/>
    </source>
</evidence>
<dbReference type="KEGG" id="beq:BEWA_022190"/>
<evidence type="ECO:0000256" key="1">
    <source>
        <dbReference type="SAM" id="MobiDB-lite"/>
    </source>
</evidence>
<dbReference type="STRING" id="1537102.L0AWG4"/>
<reference evidence="2 3" key="1">
    <citation type="journal article" date="2012" name="BMC Genomics">
        <title>Comparative genomic analysis and phylogenetic position of Theileria equi.</title>
        <authorList>
            <person name="Kappmeyer L.S."/>
            <person name="Thiagarajan M."/>
            <person name="Herndon D.R."/>
            <person name="Ramsay J.D."/>
            <person name="Caler E."/>
            <person name="Djikeng A."/>
            <person name="Gillespie J.J."/>
            <person name="Lau A.O."/>
            <person name="Roalson E.H."/>
            <person name="Silva J.C."/>
            <person name="Silva M.G."/>
            <person name="Suarez C.E."/>
            <person name="Ueti M.W."/>
            <person name="Nene V.M."/>
            <person name="Mealey R.H."/>
            <person name="Knowles D.P."/>
            <person name="Brayton K.A."/>
        </authorList>
    </citation>
    <scope>NUCLEOTIDE SEQUENCE [LARGE SCALE GENOMIC DNA]</scope>
    <source>
        <strain evidence="2 3">WA</strain>
    </source>
</reference>
<accession>L0AWG4</accession>
<sequence length="1049" mass="118277">MSTIDISKKCPHRTSLGPCEDDQHIEADKGDLQGTSYYGYVTHSSIGKKIGKLTCGGKPLLIEDSKGTTTFSTKYPKLEKVTTYYYKKNDSSDHIHVPLILRVNGGEAYHLYLNKGGDHTKWREISLRDLNGIPSDNKTTPKLTSKLNSQTCTLHRLHKIDIRNDGNSGNNPYTCHVCKEATLWSSTEKGVNSIDYYKRFCHVLLDNGNEITHPVAYGNDLIRYRENANNKWKPLSFSKSNCEYLSVYYWEGDSDRENPLLMEVKHDGQSTWYENGWEAGMKRHDKWTKLEDAINLFSPEKLKEKLNLLSCLLNGTVRISLGLTSNCHTFQDTRHKSRILSSYDSTIDIQLSLSAYVYTPSKDSGSSSFNVSEFYLEGHKQTFPGDTSFFKDVTKVTAYASSCDTTKPFLLCIETESSNEKYKWYQKTKPGNDWEVYGQFSTQSPDSAKDKFGPIFSDAVKTLSIKPCEKRYPPSGLKINIIKQPTGDHLATTYVDSGSGEIPIAVVKRLDSPVRGFFKVTHTARTATGSFKLDGKFTNGDGIRGVEQLIDSISVFYWNSNDHTPILLEIKDQQGTKYYSLWEDNVRNQKNWARRNGYENLTSADLEDMLDDQNCHRNNAIPIELTKPNYLKPFYSKIKKNTGINPHLSKRLVSSSTSLPTPLPGTNYTVQEYIINGHGTRISRVTYNGEDTDIDPPKESISRIRIYKWSKDLKNIPLLLEFIPSSGSSTFFESTDVTSFIWKPIDGNESKDYYKGVDKTPQKTLTEVLTKKLDEVSCRIHHTVKIDISKNSGRYCHSKCTYKRIKVEREDTLFEEYIGYEHTSNTKDKTFTITSMMKRNIEQKVDPNIEFPLRNVELVTVYFPNCSLITPVVIYIKYKENGQNNTKWLESDGEKNWKDISQQIPGDDTKITEFLNGVTSGLGLCTKSSRPTYAQPHNSIDVSYDLGGSVSGDEDDFESNSGYSDEEDATIPSALTPDVPPKDTPVTTSEEPALAAQASGPIPGGSSEGSILDNPYIITSSVLGTSALACFAGWKLYNRSRGDPWVRQI</sequence>
<feature type="compositionally biased region" description="Acidic residues" evidence="1">
    <location>
        <begin position="952"/>
        <end position="969"/>
    </location>
</feature>
<protein>
    <submittedName>
        <fullName evidence="2">Uncharacterized protein</fullName>
    </submittedName>
</protein>
<dbReference type="Proteomes" id="UP000031512">
    <property type="component" value="Chromosome 1"/>
</dbReference>
<proteinExistence type="predicted"/>
<dbReference type="VEuPathDB" id="PiroplasmaDB:BEWA_022190"/>
<dbReference type="AlphaFoldDB" id="L0AWG4"/>